<feature type="non-terminal residue" evidence="1">
    <location>
        <position position="1"/>
    </location>
</feature>
<sequence>VQGEKGPQASNVVVTEKAPKQFNSYNKGRRNYRY</sequence>
<organism evidence="1">
    <name type="scientific">marine sediment metagenome</name>
    <dbReference type="NCBI Taxonomy" id="412755"/>
    <lineage>
        <taxon>unclassified sequences</taxon>
        <taxon>metagenomes</taxon>
        <taxon>ecological metagenomes</taxon>
    </lineage>
</organism>
<proteinExistence type="predicted"/>
<evidence type="ECO:0000313" key="1">
    <source>
        <dbReference type="EMBL" id="GAG56848.1"/>
    </source>
</evidence>
<dbReference type="AlphaFoldDB" id="X0Z8X6"/>
<dbReference type="EMBL" id="BART01006041">
    <property type="protein sequence ID" value="GAG56848.1"/>
    <property type="molecule type" value="Genomic_DNA"/>
</dbReference>
<reference evidence="1" key="1">
    <citation type="journal article" date="2014" name="Front. Microbiol.">
        <title>High frequency of phylogenetically diverse reductive dehalogenase-homologous genes in deep subseafloor sedimentary metagenomes.</title>
        <authorList>
            <person name="Kawai M."/>
            <person name="Futagami T."/>
            <person name="Toyoda A."/>
            <person name="Takaki Y."/>
            <person name="Nishi S."/>
            <person name="Hori S."/>
            <person name="Arai W."/>
            <person name="Tsubouchi T."/>
            <person name="Morono Y."/>
            <person name="Uchiyama I."/>
            <person name="Ito T."/>
            <person name="Fujiyama A."/>
            <person name="Inagaki F."/>
            <person name="Takami H."/>
        </authorList>
    </citation>
    <scope>NUCLEOTIDE SEQUENCE</scope>
    <source>
        <strain evidence="1">Expedition CK06-06</strain>
    </source>
</reference>
<name>X0Z8X6_9ZZZZ</name>
<comment type="caution">
    <text evidence="1">The sequence shown here is derived from an EMBL/GenBank/DDBJ whole genome shotgun (WGS) entry which is preliminary data.</text>
</comment>
<accession>X0Z8X6</accession>
<gene>
    <name evidence="1" type="ORF">S01H4_13732</name>
</gene>
<protein>
    <submittedName>
        <fullName evidence="1">Uncharacterized protein</fullName>
    </submittedName>
</protein>